<sequence>MQLEADLVLELDVEVGEVQEVGKTPEGFLRLIPITGGTFKGINIKGKVISGGYDWNIALNDNEAHVFAKYALQTDDGVYISVENEGYLDSRTQDSVIKTNPRFQVADGKYDWLRSGVFVGSLEAAKNEKPGICIKIYMMK</sequence>
<proteinExistence type="inferred from homology"/>
<organism evidence="2 3">
    <name type="scientific">Clostridium omnivorum</name>
    <dbReference type="NCBI Taxonomy" id="1604902"/>
    <lineage>
        <taxon>Bacteria</taxon>
        <taxon>Bacillati</taxon>
        <taxon>Bacillota</taxon>
        <taxon>Clostridia</taxon>
        <taxon>Eubacteriales</taxon>
        <taxon>Clostridiaceae</taxon>
        <taxon>Clostridium</taxon>
    </lineage>
</organism>
<accession>A0ABQ5N9S8</accession>
<dbReference type="EMBL" id="BRXR01000001">
    <property type="protein sequence ID" value="GLC31954.1"/>
    <property type="molecule type" value="Genomic_DNA"/>
</dbReference>
<gene>
    <name evidence="2" type="ORF">bsdE14_33640</name>
</gene>
<evidence type="ECO:0000313" key="2">
    <source>
        <dbReference type="EMBL" id="GLC31954.1"/>
    </source>
</evidence>
<evidence type="ECO:0000256" key="1">
    <source>
        <dbReference type="HAMAP-Rule" id="MF_00775"/>
    </source>
</evidence>
<evidence type="ECO:0000313" key="3">
    <source>
        <dbReference type="Proteomes" id="UP001208567"/>
    </source>
</evidence>
<dbReference type="PANTHER" id="PTHR37315:SF1">
    <property type="entry name" value="UPF0311 PROTEIN BLR7842"/>
    <property type="match status" value="1"/>
</dbReference>
<dbReference type="HAMAP" id="MF_00775">
    <property type="entry name" value="UPF0311"/>
    <property type="match status" value="1"/>
</dbReference>
<dbReference type="Proteomes" id="UP001208567">
    <property type="component" value="Unassembled WGS sequence"/>
</dbReference>
<comment type="similarity">
    <text evidence="1">Belongs to the UPF0311 family.</text>
</comment>
<comment type="caution">
    <text evidence="2">The sequence shown here is derived from an EMBL/GenBank/DDBJ whole genome shotgun (WGS) entry which is preliminary data.</text>
</comment>
<dbReference type="PANTHER" id="PTHR37315">
    <property type="entry name" value="UPF0311 PROTEIN BLR7842"/>
    <property type="match status" value="1"/>
</dbReference>
<name>A0ABQ5N9S8_9CLOT</name>
<dbReference type="Gene3D" id="2.40.160.20">
    <property type="match status" value="1"/>
</dbReference>
<dbReference type="Pfam" id="PF11578">
    <property type="entry name" value="DUF3237"/>
    <property type="match status" value="1"/>
</dbReference>
<dbReference type="RefSeq" id="WP_264851268.1">
    <property type="nucleotide sequence ID" value="NZ_BRXR01000001.1"/>
</dbReference>
<reference evidence="2 3" key="1">
    <citation type="journal article" date="2024" name="Int. J. Syst. Evol. Microbiol.">
        <title>Clostridium omnivorum sp. nov., isolated from anoxic soil under the treatment of reductive soil disinfestation.</title>
        <authorList>
            <person name="Ueki A."/>
            <person name="Tonouchi A."/>
            <person name="Kaku N."/>
            <person name="Honma S."/>
            <person name="Ueki K."/>
        </authorList>
    </citation>
    <scope>NUCLEOTIDE SEQUENCE [LARGE SCALE GENOMIC DNA]</scope>
    <source>
        <strain evidence="2 3">E14</strain>
    </source>
</reference>
<keyword evidence="3" id="KW-1185">Reference proteome</keyword>
<dbReference type="InterPro" id="IPR020915">
    <property type="entry name" value="UPF0311"/>
</dbReference>
<protein>
    <recommendedName>
        <fullName evidence="1">UPF0311 protein bsdE14_33640</fullName>
    </recommendedName>
</protein>